<organism evidence="9 11">
    <name type="scientific">Urochloa decumbens</name>
    <dbReference type="NCBI Taxonomy" id="240449"/>
    <lineage>
        <taxon>Eukaryota</taxon>
        <taxon>Viridiplantae</taxon>
        <taxon>Streptophyta</taxon>
        <taxon>Embryophyta</taxon>
        <taxon>Tracheophyta</taxon>
        <taxon>Spermatophyta</taxon>
        <taxon>Magnoliopsida</taxon>
        <taxon>Liliopsida</taxon>
        <taxon>Poales</taxon>
        <taxon>Poaceae</taxon>
        <taxon>PACMAD clade</taxon>
        <taxon>Panicoideae</taxon>
        <taxon>Panicodae</taxon>
        <taxon>Paniceae</taxon>
        <taxon>Melinidinae</taxon>
        <taxon>Urochloa</taxon>
    </lineage>
</organism>
<evidence type="ECO:0000256" key="5">
    <source>
        <dbReference type="ARBA" id="ARBA00023136"/>
    </source>
</evidence>
<evidence type="ECO:0000256" key="6">
    <source>
        <dbReference type="ARBA" id="ARBA00029467"/>
    </source>
</evidence>
<accession>A0ABC8W261</accession>
<gene>
    <name evidence="10" type="ORF">URODEC1_LOCUS13047</name>
    <name evidence="9" type="ORF">URODEC1_LOCUS9006</name>
</gene>
<evidence type="ECO:0000256" key="7">
    <source>
        <dbReference type="SAM" id="MobiDB-lite"/>
    </source>
</evidence>
<proteinExistence type="inferred from homology"/>
<comment type="similarity">
    <text evidence="6">Belongs to the DESIGUAL family.</text>
</comment>
<sequence length="208" mass="21247">MARSMDNGVMVLLTVMVGLFGVTSALLGFIAEGKKITPGDIHVSGNDCVYPASPAHGLGICAILLLIVAQVIASVAGGCCGCCRPGGGASKSTRRVVGVVVSILSWVMTGIADWYYKQGVEWNTAGTRGATLAGVYKGCSYHKGGVFVRAGVLSLVATSLAIKSCFLLRALPSTAEPVEGGAEPKPNGQYGPSVGLPQWQAQGNGHAP</sequence>
<name>A0ABC8W261_9POAL</name>
<feature type="compositionally biased region" description="Polar residues" evidence="7">
    <location>
        <begin position="199"/>
        <end position="208"/>
    </location>
</feature>
<keyword evidence="4 8" id="KW-1133">Transmembrane helix</keyword>
<dbReference type="InterPro" id="IPR052222">
    <property type="entry name" value="DESIGUAL"/>
</dbReference>
<reference evidence="11" key="1">
    <citation type="submission" date="2024-06" db="EMBL/GenBank/DDBJ databases">
        <authorList>
            <person name="Ryan C."/>
        </authorList>
    </citation>
    <scope>NUCLEOTIDE SEQUENCE [LARGE SCALE GENOMIC DNA]</scope>
</reference>
<protein>
    <submittedName>
        <fullName evidence="9">Uncharacterized protein</fullName>
    </submittedName>
</protein>
<feature type="transmembrane region" description="Helical" evidence="8">
    <location>
        <begin position="146"/>
        <end position="168"/>
    </location>
</feature>
<evidence type="ECO:0000256" key="4">
    <source>
        <dbReference type="ARBA" id="ARBA00022989"/>
    </source>
</evidence>
<feature type="transmembrane region" description="Helical" evidence="8">
    <location>
        <begin position="57"/>
        <end position="83"/>
    </location>
</feature>
<evidence type="ECO:0000256" key="2">
    <source>
        <dbReference type="ARBA" id="ARBA00022692"/>
    </source>
</evidence>
<comment type="subcellular location">
    <subcellularLocation>
        <location evidence="1">Endomembrane system</location>
        <topology evidence="1">Multi-pass membrane protein</topology>
    </subcellularLocation>
</comment>
<evidence type="ECO:0000313" key="9">
    <source>
        <dbReference type="EMBL" id="CAL4900949.1"/>
    </source>
</evidence>
<keyword evidence="11" id="KW-1185">Reference proteome</keyword>
<dbReference type="PANTHER" id="PTHR31769">
    <property type="entry name" value="OS07G0462200 PROTEIN-RELATED"/>
    <property type="match status" value="1"/>
</dbReference>
<dbReference type="AlphaFoldDB" id="A0ABC8W261"/>
<reference evidence="9 11" key="2">
    <citation type="submission" date="2024-10" db="EMBL/GenBank/DDBJ databases">
        <authorList>
            <person name="Ryan C."/>
        </authorList>
    </citation>
    <scope>NUCLEOTIDE SEQUENCE [LARGE SCALE GENOMIC DNA]</scope>
</reference>
<feature type="region of interest" description="Disordered" evidence="7">
    <location>
        <begin position="177"/>
        <end position="208"/>
    </location>
</feature>
<evidence type="ECO:0000256" key="8">
    <source>
        <dbReference type="SAM" id="Phobius"/>
    </source>
</evidence>
<dbReference type="Proteomes" id="UP001497457">
    <property type="component" value="Chromosome 12b"/>
</dbReference>
<keyword evidence="3" id="KW-0732">Signal</keyword>
<keyword evidence="2 8" id="KW-0812">Transmembrane</keyword>
<dbReference type="GO" id="GO:0012505">
    <property type="term" value="C:endomembrane system"/>
    <property type="evidence" value="ECO:0007669"/>
    <property type="project" value="UniProtKB-SubCell"/>
</dbReference>
<dbReference type="EMBL" id="OZ075122">
    <property type="protein sequence ID" value="CAL4908384.1"/>
    <property type="molecule type" value="Genomic_DNA"/>
</dbReference>
<dbReference type="Proteomes" id="UP001497457">
    <property type="component" value="Chromosome 11b"/>
</dbReference>
<dbReference type="EMBL" id="OZ075121">
    <property type="protein sequence ID" value="CAL4900949.1"/>
    <property type="molecule type" value="Genomic_DNA"/>
</dbReference>
<dbReference type="Pfam" id="PF06749">
    <property type="entry name" value="DUF1218"/>
    <property type="match status" value="1"/>
</dbReference>
<evidence type="ECO:0000256" key="3">
    <source>
        <dbReference type="ARBA" id="ARBA00022729"/>
    </source>
</evidence>
<evidence type="ECO:0000256" key="1">
    <source>
        <dbReference type="ARBA" id="ARBA00004127"/>
    </source>
</evidence>
<evidence type="ECO:0000313" key="10">
    <source>
        <dbReference type="EMBL" id="CAL4908384.1"/>
    </source>
</evidence>
<evidence type="ECO:0000313" key="11">
    <source>
        <dbReference type="Proteomes" id="UP001497457"/>
    </source>
</evidence>
<keyword evidence="5 8" id="KW-0472">Membrane</keyword>
<feature type="transmembrane region" description="Helical" evidence="8">
    <location>
        <begin position="95"/>
        <end position="116"/>
    </location>
</feature>
<dbReference type="InterPro" id="IPR009606">
    <property type="entry name" value="DEAL/Modifying_wall_lignin1/2"/>
</dbReference>